<evidence type="ECO:0000313" key="5">
    <source>
        <dbReference type="Proteomes" id="UP000054314"/>
    </source>
</evidence>
<feature type="compositionally biased region" description="Acidic residues" evidence="1">
    <location>
        <begin position="213"/>
        <end position="237"/>
    </location>
</feature>
<keyword evidence="2" id="KW-1133">Transmembrane helix</keyword>
<accession>A0A0A0C0D5</accession>
<dbReference type="OrthoDB" id="3267444at2"/>
<dbReference type="EMBL" id="AXCZ01000012">
    <property type="protein sequence ID" value="KGM14118.1"/>
    <property type="molecule type" value="Genomic_DNA"/>
</dbReference>
<dbReference type="InterPro" id="IPR027381">
    <property type="entry name" value="LytR/CpsA/Psr_C"/>
</dbReference>
<dbReference type="Proteomes" id="UP000054314">
    <property type="component" value="Unassembled WGS sequence"/>
</dbReference>
<keyword evidence="5" id="KW-1185">Reference proteome</keyword>
<evidence type="ECO:0000256" key="1">
    <source>
        <dbReference type="SAM" id="MobiDB-lite"/>
    </source>
</evidence>
<feature type="region of interest" description="Disordered" evidence="1">
    <location>
        <begin position="202"/>
        <end position="237"/>
    </location>
</feature>
<keyword evidence="2" id="KW-0472">Membrane</keyword>
<evidence type="ECO:0000256" key="2">
    <source>
        <dbReference type="SAM" id="Phobius"/>
    </source>
</evidence>
<proteinExistence type="predicted"/>
<organism evidence="4 5">
    <name type="scientific">Cellulomonas bogoriensis 69B4 = DSM 16987</name>
    <dbReference type="NCBI Taxonomy" id="1386082"/>
    <lineage>
        <taxon>Bacteria</taxon>
        <taxon>Bacillati</taxon>
        <taxon>Actinomycetota</taxon>
        <taxon>Actinomycetes</taxon>
        <taxon>Micrococcales</taxon>
        <taxon>Cellulomonadaceae</taxon>
        <taxon>Cellulomonas</taxon>
    </lineage>
</organism>
<evidence type="ECO:0000259" key="3">
    <source>
        <dbReference type="Pfam" id="PF13399"/>
    </source>
</evidence>
<dbReference type="AlphaFoldDB" id="A0A0A0C0D5"/>
<name>A0A0A0C0D5_9CELL</name>
<feature type="transmembrane region" description="Helical" evidence="2">
    <location>
        <begin position="20"/>
        <end position="41"/>
    </location>
</feature>
<protein>
    <recommendedName>
        <fullName evidence="3">LytR/CpsA/Psr regulator C-terminal domain-containing protein</fullName>
    </recommendedName>
</protein>
<dbReference type="Pfam" id="PF13399">
    <property type="entry name" value="LytR_C"/>
    <property type="match status" value="1"/>
</dbReference>
<feature type="domain" description="LytR/CpsA/Psr regulator C-terminal" evidence="3">
    <location>
        <begin position="83"/>
        <end position="168"/>
    </location>
</feature>
<reference evidence="4 5" key="1">
    <citation type="submission" date="2013-08" db="EMBL/GenBank/DDBJ databases">
        <title>Genome sequencing of Cellulomonas bogoriensis 69B4.</title>
        <authorList>
            <person name="Chen F."/>
            <person name="Li Y."/>
            <person name="Wang G."/>
        </authorList>
    </citation>
    <scope>NUCLEOTIDE SEQUENCE [LARGE SCALE GENOMIC DNA]</scope>
    <source>
        <strain evidence="4 5">69B4</strain>
    </source>
</reference>
<evidence type="ECO:0000313" key="4">
    <source>
        <dbReference type="EMBL" id="KGM14118.1"/>
    </source>
</evidence>
<dbReference type="Gene3D" id="3.30.70.2390">
    <property type="match status" value="1"/>
</dbReference>
<dbReference type="RefSeq" id="WP_035057424.1">
    <property type="nucleotide sequence ID" value="NZ_AXCZ01000012.1"/>
</dbReference>
<sequence length="237" mass="24784">MVTAQQARALRRRRRQERQAVVFGSIVAGLAVAGLFATAVYTGALDAPFLEREFTRVEDPEPTTVVSAPPCPTEDAAPVPYGDIEIQVLNGTGRTGLAGVTAESLTARGFDVVSTGDFSPQYPGVAQIFFGQESVDAAYTLAAHVPDSVLVLDLRDGTAIDLVVGTAWESLMEEEQVVLAPDEPLEPRGGCISLEEALQVAQPAPGATLTGEAGEDVEGDEDVDGGEEPAGEDTEGD</sequence>
<gene>
    <name evidence="4" type="ORF">N869_04000</name>
</gene>
<keyword evidence="2" id="KW-0812">Transmembrane</keyword>
<comment type="caution">
    <text evidence="4">The sequence shown here is derived from an EMBL/GenBank/DDBJ whole genome shotgun (WGS) entry which is preliminary data.</text>
</comment>